<name>A0ABM0I475_CERSS</name>
<dbReference type="PANTHER" id="PTHR12317:SF12">
    <property type="entry name" value="ACYL-COA WAX ALCOHOL ACYLTRANSFERASE 2"/>
    <property type="match status" value="1"/>
</dbReference>
<evidence type="ECO:0000256" key="11">
    <source>
        <dbReference type="RuleBase" id="RU367023"/>
    </source>
</evidence>
<keyword evidence="12" id="KW-1185">Reference proteome</keyword>
<evidence type="ECO:0000256" key="6">
    <source>
        <dbReference type="ARBA" id="ARBA00022824"/>
    </source>
</evidence>
<evidence type="ECO:0000256" key="10">
    <source>
        <dbReference type="ARBA" id="ARBA00023315"/>
    </source>
</evidence>
<evidence type="ECO:0000256" key="1">
    <source>
        <dbReference type="ARBA" id="ARBA00004477"/>
    </source>
</evidence>
<sequence>MQSCDPVEEWGWGVGRGWRLGRGWRRKHEGRKHRRPLSNWGWAAEQHLPGATGTLGIMLLPSKKDLKTALEVFAIFQWALSVLVIATTVILVNLYLVVFTPYWPITVLILTWLAFDWKTPERGGRRLTCVRHWYLWKQYGDYFPLKLLKTHDISPRHNYILVCHPHGLLSHSHFGHFATETSGFSKIFPGITPYVLTLGAFFWVPFLREYVMSAGCCSVSRSSMDYLLTHKGTGNMLIVVVGGLGECRYSLPGSTTLVLKNRTGFVRMALRHGVALIPAYAFGETDLYNQHIFSPGGLVNRFQKWLQSMVHIYPCAFYGRGFTENSWGLLPYARPVTTIVGKPLPVPKIENPSQEIVAKYHALYIDALRKLFDQHKTKFGISETQELVIT</sequence>
<dbReference type="GO" id="GO:0016746">
    <property type="term" value="F:acyltransferase activity"/>
    <property type="evidence" value="ECO:0007669"/>
    <property type="project" value="UniProtKB-KW"/>
</dbReference>
<evidence type="ECO:0000256" key="3">
    <source>
        <dbReference type="ARBA" id="ARBA00022516"/>
    </source>
</evidence>
<feature type="transmembrane region" description="Helical" evidence="11">
    <location>
        <begin position="72"/>
        <end position="95"/>
    </location>
</feature>
<evidence type="ECO:0000313" key="12">
    <source>
        <dbReference type="Proteomes" id="UP000694910"/>
    </source>
</evidence>
<feature type="transmembrane region" description="Helical" evidence="11">
    <location>
        <begin position="101"/>
        <end position="117"/>
    </location>
</feature>
<keyword evidence="6 11" id="KW-0256">Endoplasmic reticulum</keyword>
<evidence type="ECO:0000256" key="2">
    <source>
        <dbReference type="ARBA" id="ARBA00005420"/>
    </source>
</evidence>
<evidence type="ECO:0000256" key="5">
    <source>
        <dbReference type="ARBA" id="ARBA00022692"/>
    </source>
</evidence>
<dbReference type="EC" id="2.3.1.-" evidence="11"/>
<evidence type="ECO:0000313" key="13">
    <source>
        <dbReference type="RefSeq" id="XP_004439939.2"/>
    </source>
</evidence>
<dbReference type="InterPro" id="IPR007130">
    <property type="entry name" value="DAGAT"/>
</dbReference>
<dbReference type="CDD" id="cd07987">
    <property type="entry name" value="LPLAT_MGAT-like"/>
    <property type="match status" value="1"/>
</dbReference>
<keyword evidence="9 11" id="KW-0472">Membrane</keyword>
<comment type="similarity">
    <text evidence="2 11">Belongs to the diacylglycerol acyltransferase family.</text>
</comment>
<evidence type="ECO:0000256" key="7">
    <source>
        <dbReference type="ARBA" id="ARBA00022989"/>
    </source>
</evidence>
<keyword evidence="8" id="KW-0443">Lipid metabolism</keyword>
<gene>
    <name evidence="13" type="primary">LOC101388706</name>
</gene>
<dbReference type="GeneID" id="101388706"/>
<keyword evidence="10 13" id="KW-0012">Acyltransferase</keyword>
<evidence type="ECO:0000256" key="8">
    <source>
        <dbReference type="ARBA" id="ARBA00023098"/>
    </source>
</evidence>
<proteinExistence type="inferred from homology"/>
<evidence type="ECO:0000256" key="9">
    <source>
        <dbReference type="ARBA" id="ARBA00023136"/>
    </source>
</evidence>
<dbReference type="RefSeq" id="XP_004439939.2">
    <property type="nucleotide sequence ID" value="XM_004439882.2"/>
</dbReference>
<reference evidence="13" key="1">
    <citation type="submission" date="2025-08" db="UniProtKB">
        <authorList>
            <consortium name="RefSeq"/>
        </authorList>
    </citation>
    <scope>IDENTIFICATION</scope>
</reference>
<accession>A0ABM0I475</accession>
<protein>
    <recommendedName>
        <fullName evidence="11">Acyltransferase</fullName>
        <ecNumber evidence="11">2.3.1.-</ecNumber>
    </recommendedName>
</protein>
<keyword evidence="3" id="KW-0444">Lipid biosynthesis</keyword>
<organism evidence="12 13">
    <name type="scientific">Ceratotherium simum simum</name>
    <name type="common">Southern white rhinoceros</name>
    <dbReference type="NCBI Taxonomy" id="73337"/>
    <lineage>
        <taxon>Eukaryota</taxon>
        <taxon>Metazoa</taxon>
        <taxon>Chordata</taxon>
        <taxon>Craniata</taxon>
        <taxon>Vertebrata</taxon>
        <taxon>Euteleostomi</taxon>
        <taxon>Mammalia</taxon>
        <taxon>Eutheria</taxon>
        <taxon>Laurasiatheria</taxon>
        <taxon>Perissodactyla</taxon>
        <taxon>Rhinocerotidae</taxon>
        <taxon>Ceratotherium</taxon>
    </lineage>
</organism>
<dbReference type="Proteomes" id="UP000694910">
    <property type="component" value="Unplaced"/>
</dbReference>
<dbReference type="Pfam" id="PF03982">
    <property type="entry name" value="DAGAT"/>
    <property type="match status" value="1"/>
</dbReference>
<keyword evidence="5 11" id="KW-0812">Transmembrane</keyword>
<evidence type="ECO:0000256" key="4">
    <source>
        <dbReference type="ARBA" id="ARBA00022679"/>
    </source>
</evidence>
<keyword evidence="7 11" id="KW-1133">Transmembrane helix</keyword>
<keyword evidence="4 11" id="KW-0808">Transferase</keyword>
<dbReference type="PANTHER" id="PTHR12317">
    <property type="entry name" value="DIACYLGLYCEROL O-ACYLTRANSFERASE"/>
    <property type="match status" value="1"/>
</dbReference>
<comment type="subcellular location">
    <subcellularLocation>
        <location evidence="1 11">Endoplasmic reticulum membrane</location>
        <topology evidence="1 11">Multi-pass membrane protein</topology>
    </subcellularLocation>
</comment>